<dbReference type="InterPro" id="IPR012349">
    <property type="entry name" value="Split_barrel_FMN-bd"/>
</dbReference>
<name>A0A3M8CVC7_9BACL</name>
<organism evidence="2 3">
    <name type="scientific">Brevibacillus panacihumi</name>
    <dbReference type="NCBI Taxonomy" id="497735"/>
    <lineage>
        <taxon>Bacteria</taxon>
        <taxon>Bacillati</taxon>
        <taxon>Bacillota</taxon>
        <taxon>Bacilli</taxon>
        <taxon>Bacillales</taxon>
        <taxon>Paenibacillaceae</taxon>
        <taxon>Brevibacillus</taxon>
    </lineage>
</organism>
<gene>
    <name evidence="2" type="ORF">EDM58_09350</name>
</gene>
<protein>
    <recommendedName>
        <fullName evidence="1">Pyridoxamine 5'-phosphate oxidase N-terminal domain-containing protein</fullName>
    </recommendedName>
</protein>
<accession>A0A3M8CVC7</accession>
<reference evidence="2 3" key="1">
    <citation type="submission" date="2018-10" db="EMBL/GenBank/DDBJ databases">
        <title>Phylogenomics of Brevibacillus.</title>
        <authorList>
            <person name="Dunlap C."/>
        </authorList>
    </citation>
    <scope>NUCLEOTIDE SEQUENCE [LARGE SCALE GENOMIC DNA]</scope>
    <source>
        <strain evidence="2 3">JCM 15085</strain>
    </source>
</reference>
<evidence type="ECO:0000313" key="2">
    <source>
        <dbReference type="EMBL" id="RNB79776.1"/>
    </source>
</evidence>
<evidence type="ECO:0000259" key="1">
    <source>
        <dbReference type="Pfam" id="PF01243"/>
    </source>
</evidence>
<feature type="domain" description="Pyridoxamine 5'-phosphate oxidase N-terminal" evidence="1">
    <location>
        <begin position="8"/>
        <end position="92"/>
    </location>
</feature>
<proteinExistence type="predicted"/>
<evidence type="ECO:0000313" key="3">
    <source>
        <dbReference type="Proteomes" id="UP000281915"/>
    </source>
</evidence>
<dbReference type="AlphaFoldDB" id="A0A3M8CVC7"/>
<dbReference type="EMBL" id="RHHT01000017">
    <property type="protein sequence ID" value="RNB79776.1"/>
    <property type="molecule type" value="Genomic_DNA"/>
</dbReference>
<dbReference type="NCBIfam" id="NF005232">
    <property type="entry name" value="PRK06733.1"/>
    <property type="match status" value="1"/>
</dbReference>
<comment type="caution">
    <text evidence="2">The sequence shown here is derived from an EMBL/GenBank/DDBJ whole genome shotgun (WGS) entry which is preliminary data.</text>
</comment>
<dbReference type="Pfam" id="PF01243">
    <property type="entry name" value="PNPOx_N"/>
    <property type="match status" value="1"/>
</dbReference>
<sequence>MAKVETQLTQELAGVLQGQTVVFLSAVEPESKQIYSTALSWVYAIDESTIRFAIDSKSDFVKIIDQDPRVVLNFIGLETSYSISGEAAVKVRKTEELTLKMALIEVKVKELRDIMFYGGKIVQEPAFVKTYKPELVKQLDDEIRGALHNV</sequence>
<dbReference type="InterPro" id="IPR011576">
    <property type="entry name" value="Pyridox_Oxase_N"/>
</dbReference>
<dbReference type="Proteomes" id="UP000281915">
    <property type="component" value="Unassembled WGS sequence"/>
</dbReference>
<dbReference type="SUPFAM" id="SSF50475">
    <property type="entry name" value="FMN-binding split barrel"/>
    <property type="match status" value="1"/>
</dbReference>
<dbReference type="RefSeq" id="WP_122913112.1">
    <property type="nucleotide sequence ID" value="NZ_RHHT01000017.1"/>
</dbReference>
<dbReference type="Gene3D" id="2.30.110.10">
    <property type="entry name" value="Electron Transport, Fmn-binding Protein, Chain A"/>
    <property type="match status" value="1"/>
</dbReference>